<comment type="caution">
    <text evidence="2">The sequence shown here is derived from an EMBL/GenBank/DDBJ whole genome shotgun (WGS) entry which is preliminary data.</text>
</comment>
<dbReference type="Proteomes" id="UP000315400">
    <property type="component" value="Unassembled WGS sequence"/>
</dbReference>
<evidence type="ECO:0000313" key="2">
    <source>
        <dbReference type="EMBL" id="TQF00872.1"/>
    </source>
</evidence>
<proteinExistence type="predicted"/>
<keyword evidence="2" id="KW-0808">Transferase</keyword>
<feature type="domain" description="Glycosyltransferase 2-like" evidence="1">
    <location>
        <begin position="15"/>
        <end position="137"/>
    </location>
</feature>
<dbReference type="AlphaFoldDB" id="A0A540VVS2"/>
<evidence type="ECO:0000313" key="3">
    <source>
        <dbReference type="Proteomes" id="UP000315400"/>
    </source>
</evidence>
<dbReference type="SUPFAM" id="SSF53448">
    <property type="entry name" value="Nucleotide-diphospho-sugar transferases"/>
    <property type="match status" value="1"/>
</dbReference>
<name>A0A540VVS2_9GAMM</name>
<dbReference type="Pfam" id="PF00535">
    <property type="entry name" value="Glycos_transf_2"/>
    <property type="match status" value="1"/>
</dbReference>
<dbReference type="InterPro" id="IPR001173">
    <property type="entry name" value="Glyco_trans_2-like"/>
</dbReference>
<accession>A0A540VVS2</accession>
<reference evidence="2 3" key="1">
    <citation type="submission" date="2019-06" db="EMBL/GenBank/DDBJ databases">
        <title>Metagenome assembled Genome of Spiribacter salinus SL48-SHIP from the microbial mat of Salt Lake 48 (Novosibirsk region, Russia).</title>
        <authorList>
            <person name="Shipova A."/>
            <person name="Rozanov A.S."/>
            <person name="Bryanskaya A.V."/>
            <person name="Peltek S.E."/>
        </authorList>
    </citation>
    <scope>NUCLEOTIDE SEQUENCE [LARGE SCALE GENOMIC DNA]</scope>
    <source>
        <strain evidence="2">SL48-SHIP-2</strain>
    </source>
</reference>
<dbReference type="EMBL" id="VIFK01000003">
    <property type="protein sequence ID" value="TQF00872.1"/>
    <property type="molecule type" value="Genomic_DNA"/>
</dbReference>
<evidence type="ECO:0000259" key="1">
    <source>
        <dbReference type="Pfam" id="PF00535"/>
    </source>
</evidence>
<dbReference type="PANTHER" id="PTHR43179">
    <property type="entry name" value="RHAMNOSYLTRANSFERASE WBBL"/>
    <property type="match status" value="1"/>
</dbReference>
<protein>
    <submittedName>
        <fullName evidence="2">Glycosyltransferase family 2 protein</fullName>
    </submittedName>
</protein>
<dbReference type="Gene3D" id="3.90.550.10">
    <property type="entry name" value="Spore Coat Polysaccharide Biosynthesis Protein SpsA, Chain A"/>
    <property type="match status" value="1"/>
</dbReference>
<gene>
    <name evidence="2" type="ORF">FKY71_01080</name>
</gene>
<dbReference type="GO" id="GO:0016740">
    <property type="term" value="F:transferase activity"/>
    <property type="evidence" value="ECO:0007669"/>
    <property type="project" value="UniProtKB-KW"/>
</dbReference>
<dbReference type="InterPro" id="IPR029044">
    <property type="entry name" value="Nucleotide-diphossugar_trans"/>
</dbReference>
<sequence length="332" mass="36862">MREPSLLAIVLNYRTPDMTLKAAGAARDALDGLNAELVIVDNQSADGSFEKMTSHVVEQGWDIRVLQSGRNGGYGAGNNFGIITGLSDGTRPDYYYILNSDAFPARNAVRLLKDYLVANPSVGFAGSYIHGPDGEAHVSAFRFPTALGELEGAARLGPLSKLLRNHVVPLPVPDETVMVDWLAGASLMMRAETLEQIGLFDEAFFLYFEETDLCMRAARAGWATVYLRESEVAHIGSVSTGMKNWARVPGYWLDSRWHYFTKNHSRAYASYATALHLIGGIFYRIRRLTERKPAHMTPLFLYDMFRHALRSLFASRVSPDVPHVRAARGETS</sequence>
<dbReference type="CDD" id="cd04186">
    <property type="entry name" value="GT_2_like_c"/>
    <property type="match status" value="1"/>
</dbReference>
<dbReference type="PANTHER" id="PTHR43179:SF7">
    <property type="entry name" value="RHAMNOSYLTRANSFERASE WBBL"/>
    <property type="match status" value="1"/>
</dbReference>
<organism evidence="2 3">
    <name type="scientific">Spiribacter salinus</name>
    <dbReference type="NCBI Taxonomy" id="1335746"/>
    <lineage>
        <taxon>Bacteria</taxon>
        <taxon>Pseudomonadati</taxon>
        <taxon>Pseudomonadota</taxon>
        <taxon>Gammaproteobacteria</taxon>
        <taxon>Chromatiales</taxon>
        <taxon>Ectothiorhodospiraceae</taxon>
        <taxon>Spiribacter</taxon>
    </lineage>
</organism>